<accession>A0A7Y6A5G4</accession>
<dbReference type="EMBL" id="JABMCI010000069">
    <property type="protein sequence ID" value="NUU18799.1"/>
    <property type="molecule type" value="Genomic_DNA"/>
</dbReference>
<gene>
    <name evidence="2" type="ORF">HP550_16220</name>
</gene>
<sequence>MGADQDVADALEVGAPVVQVDERPQARPPELVGLPGGHALLQHVDGSGELAHDEGAPRGGGAQRDQLVLVPDDGGERELQPGDGRVAGPDRPQVLDRTRRR</sequence>
<reference evidence="2 3" key="1">
    <citation type="submission" date="2020-05" db="EMBL/GenBank/DDBJ databases">
        <title>Genome Sequencing of Type Strains.</title>
        <authorList>
            <person name="Lemaire J.F."/>
            <person name="Inderbitzin P."/>
            <person name="Gregorio O.A."/>
            <person name="Collins S.B."/>
            <person name="Wespe N."/>
            <person name="Knight-Connoni V."/>
        </authorList>
    </citation>
    <scope>NUCLEOTIDE SEQUENCE [LARGE SCALE GENOMIC DNA]</scope>
    <source>
        <strain evidence="2 3">ATCC 25174</strain>
    </source>
</reference>
<name>A0A7Y6A5G4_9CELL</name>
<dbReference type="AlphaFoldDB" id="A0A7Y6A5G4"/>
<dbReference type="RefSeq" id="WP_175348733.1">
    <property type="nucleotide sequence ID" value="NZ_JABMCI010000069.1"/>
</dbReference>
<keyword evidence="3" id="KW-1185">Reference proteome</keyword>
<evidence type="ECO:0000313" key="2">
    <source>
        <dbReference type="EMBL" id="NUU18799.1"/>
    </source>
</evidence>
<proteinExistence type="predicted"/>
<evidence type="ECO:0000256" key="1">
    <source>
        <dbReference type="SAM" id="MobiDB-lite"/>
    </source>
</evidence>
<dbReference type="Proteomes" id="UP000565724">
    <property type="component" value="Unassembled WGS sequence"/>
</dbReference>
<comment type="caution">
    <text evidence="2">The sequence shown here is derived from an EMBL/GenBank/DDBJ whole genome shotgun (WGS) entry which is preliminary data.</text>
</comment>
<protein>
    <submittedName>
        <fullName evidence="2">Uncharacterized protein</fullName>
    </submittedName>
</protein>
<organism evidence="2 3">
    <name type="scientific">Cellulomonas humilata</name>
    <dbReference type="NCBI Taxonomy" id="144055"/>
    <lineage>
        <taxon>Bacteria</taxon>
        <taxon>Bacillati</taxon>
        <taxon>Actinomycetota</taxon>
        <taxon>Actinomycetes</taxon>
        <taxon>Micrococcales</taxon>
        <taxon>Cellulomonadaceae</taxon>
        <taxon>Cellulomonas</taxon>
    </lineage>
</organism>
<feature type="region of interest" description="Disordered" evidence="1">
    <location>
        <begin position="1"/>
        <end position="101"/>
    </location>
</feature>
<evidence type="ECO:0000313" key="3">
    <source>
        <dbReference type="Proteomes" id="UP000565724"/>
    </source>
</evidence>